<feature type="transmembrane region" description="Helical" evidence="2">
    <location>
        <begin position="700"/>
        <end position="719"/>
    </location>
</feature>
<feature type="transmembrane region" description="Helical" evidence="2">
    <location>
        <begin position="739"/>
        <end position="760"/>
    </location>
</feature>
<feature type="chain" id="PRO_5042167590" description="TRP C-terminal domain-containing protein" evidence="3">
    <location>
        <begin position="23"/>
        <end position="1033"/>
    </location>
</feature>
<evidence type="ECO:0000256" key="2">
    <source>
        <dbReference type="SAM" id="Phobius"/>
    </source>
</evidence>
<dbReference type="AlphaFoldDB" id="A0AAD1X8W9"/>
<dbReference type="EMBL" id="CAMPGE010002967">
    <property type="protein sequence ID" value="CAI2361785.1"/>
    <property type="molecule type" value="Genomic_DNA"/>
</dbReference>
<evidence type="ECO:0000256" key="1">
    <source>
        <dbReference type="SAM" id="MobiDB-lite"/>
    </source>
</evidence>
<feature type="transmembrane region" description="Helical" evidence="2">
    <location>
        <begin position="847"/>
        <end position="864"/>
    </location>
</feature>
<keyword evidence="2" id="KW-1133">Transmembrane helix</keyword>
<keyword evidence="5" id="KW-1185">Reference proteome</keyword>
<protein>
    <recommendedName>
        <fullName evidence="6">TRP C-terminal domain-containing protein</fullName>
    </recommendedName>
</protein>
<sequence>MIAAIATTLITVILLFMVKVSANWTDSAQTFEPQLKTWSVGSGSSCQIKQLIMSTKEDAIFGSGVCNSRNSVTQIFKRNFDLSNVWNIFIDAEPDYNGFTIDQSETSGFLVSEDTIETRLVKLNLTAGSTLEFKRYTNIMKANSIVVTGSYVIIGAKSSLGANPPIIVIFHASDISLYRELTLSSTSFVAVHQISSSSEFGYSVLGAVSSSTRRNLASGSGSTVDFAKCDILTENTLTLRLSCSTNECETSTGARMISLSSGKYFAGVTVNSGKSLFVEINEDFNTKVIYSTDIEASSLYIYSLSEPKEAPFIYALISQSEQGRSSSSGFSILIIDLNQHKIKAWSQNPFMAVSFAMKYGFIFIGGTNTDTNDGILLKTIPTDLHLLSESLKFTLNEYTMQAVEDTSYSLSTTTSTNISNKNEDKWHNDSEIAVNQVRHKDTDTEISSADSSEADPIKIFQFSKDELSASDLASPRRNLQLPSCTISHCEVCSSVLTNICIRCESGYTLNGISECLIESINNANNTANNTVNETAEGIIPDEPVQEALGTTTAAVTGTSTSSGVASAAISAGSRSSAWVMINQYQLLISTPTLETGMPDELLAFLDEFSFFTFNFEFLDSWKWPVSEGIVEEFDFPQPANGLKLIGYESGSIIVNQYNFSKVVVVVLLVHAVFVVLYCALKKKCQESWGFQKISEFLGKLFVFGAYVRIAIEGFLYVLINSLSEIRENATDIKEGFSYAVAIVVTVVCLSIPGLMLWHYLRYRNEEEFPKKSKFSEFYSGFKSGWLAKPYHLYFFIRRALSACIIVFLRPAPVLVRLILFDIVQLCGLLYAIIVRPYKHLRNNIMEILNETLFLIFCILITILNKEQDWSSSLANIVLIVIMTNGLIIALILLVTTVKDLVKFIRKCRKKRQEKKQQESKEISEEDRWHNVMEEGKSKEFGEEKKQDEDLRDEKESEPCKVVKGDGLDVFNHKNEIEMQNITKQSSHKTYKATEEDLNLPNSLNKASISPSISNPSNSNSANSENSENPSSSL</sequence>
<proteinExistence type="predicted"/>
<evidence type="ECO:0000313" key="5">
    <source>
        <dbReference type="Proteomes" id="UP001295684"/>
    </source>
</evidence>
<feature type="signal peptide" evidence="3">
    <location>
        <begin position="1"/>
        <end position="22"/>
    </location>
</feature>
<feature type="transmembrane region" description="Helical" evidence="2">
    <location>
        <begin position="876"/>
        <end position="901"/>
    </location>
</feature>
<evidence type="ECO:0000256" key="3">
    <source>
        <dbReference type="SAM" id="SignalP"/>
    </source>
</evidence>
<feature type="transmembrane region" description="Helical" evidence="2">
    <location>
        <begin position="662"/>
        <end position="680"/>
    </location>
</feature>
<evidence type="ECO:0008006" key="6">
    <source>
        <dbReference type="Google" id="ProtNLM"/>
    </source>
</evidence>
<accession>A0AAD1X8W9</accession>
<name>A0AAD1X8W9_EUPCR</name>
<feature type="region of interest" description="Disordered" evidence="1">
    <location>
        <begin position="914"/>
        <end position="958"/>
    </location>
</feature>
<organism evidence="4 5">
    <name type="scientific">Euplotes crassus</name>
    <dbReference type="NCBI Taxonomy" id="5936"/>
    <lineage>
        <taxon>Eukaryota</taxon>
        <taxon>Sar</taxon>
        <taxon>Alveolata</taxon>
        <taxon>Ciliophora</taxon>
        <taxon>Intramacronucleata</taxon>
        <taxon>Spirotrichea</taxon>
        <taxon>Hypotrichia</taxon>
        <taxon>Euplotida</taxon>
        <taxon>Euplotidae</taxon>
        <taxon>Moneuplotes</taxon>
    </lineage>
</organism>
<dbReference type="Proteomes" id="UP001295684">
    <property type="component" value="Unassembled WGS sequence"/>
</dbReference>
<keyword evidence="2" id="KW-0812">Transmembrane</keyword>
<comment type="caution">
    <text evidence="4">The sequence shown here is derived from an EMBL/GenBank/DDBJ whole genome shotgun (WGS) entry which is preliminary data.</text>
</comment>
<keyword evidence="3" id="KW-0732">Signal</keyword>
<feature type="transmembrane region" description="Helical" evidence="2">
    <location>
        <begin position="814"/>
        <end position="835"/>
    </location>
</feature>
<evidence type="ECO:0000313" key="4">
    <source>
        <dbReference type="EMBL" id="CAI2361785.1"/>
    </source>
</evidence>
<gene>
    <name evidence="4" type="ORF">ECRASSUSDP1_LOCUS3098</name>
</gene>
<keyword evidence="2" id="KW-0472">Membrane</keyword>
<feature type="region of interest" description="Disordered" evidence="1">
    <location>
        <begin position="978"/>
        <end position="1033"/>
    </location>
</feature>
<reference evidence="4" key="1">
    <citation type="submission" date="2023-07" db="EMBL/GenBank/DDBJ databases">
        <authorList>
            <consortium name="AG Swart"/>
            <person name="Singh M."/>
            <person name="Singh A."/>
            <person name="Seah K."/>
            <person name="Emmerich C."/>
        </authorList>
    </citation>
    <scope>NUCLEOTIDE SEQUENCE</scope>
    <source>
        <strain evidence="4">DP1</strain>
    </source>
</reference>
<feature type="compositionally biased region" description="Low complexity" evidence="1">
    <location>
        <begin position="1006"/>
        <end position="1033"/>
    </location>
</feature>